<feature type="domain" description="Neurotransmitter-gated ion-channel ligand-binding" evidence="4">
    <location>
        <begin position="12"/>
        <end position="73"/>
    </location>
</feature>
<evidence type="ECO:0000256" key="1">
    <source>
        <dbReference type="ARBA" id="ARBA00004370"/>
    </source>
</evidence>
<dbReference type="InterPro" id="IPR006202">
    <property type="entry name" value="Neur_chan_lig-bd"/>
</dbReference>
<comment type="subcellular location">
    <subcellularLocation>
        <location evidence="1">Membrane</location>
    </subcellularLocation>
</comment>
<dbReference type="GeneID" id="108557341"/>
<dbReference type="InterPro" id="IPR036734">
    <property type="entry name" value="Neur_chan_lig-bd_sf"/>
</dbReference>
<feature type="chain" id="PRO_5045547001" evidence="3">
    <location>
        <begin position="17"/>
        <end position="114"/>
    </location>
</feature>
<proteinExistence type="predicted"/>
<dbReference type="Proteomes" id="UP000695000">
    <property type="component" value="Unplaced"/>
</dbReference>
<evidence type="ECO:0000256" key="2">
    <source>
        <dbReference type="ARBA" id="ARBA00023136"/>
    </source>
</evidence>
<dbReference type="RefSeq" id="XP_017769315.1">
    <property type="nucleotide sequence ID" value="XM_017913826.1"/>
</dbReference>
<reference evidence="6" key="1">
    <citation type="submission" date="2025-08" db="UniProtKB">
        <authorList>
            <consortium name="RefSeq"/>
        </authorList>
    </citation>
    <scope>IDENTIFICATION</scope>
    <source>
        <tissue evidence="6">Whole Larva</tissue>
    </source>
</reference>
<evidence type="ECO:0000259" key="4">
    <source>
        <dbReference type="Pfam" id="PF02931"/>
    </source>
</evidence>
<keyword evidence="2" id="KW-0472">Membrane</keyword>
<evidence type="ECO:0000256" key="3">
    <source>
        <dbReference type="SAM" id="SignalP"/>
    </source>
</evidence>
<dbReference type="Gene3D" id="2.70.170.10">
    <property type="entry name" value="Neurotransmitter-gated ion-channel ligand-binding domain"/>
    <property type="match status" value="1"/>
</dbReference>
<keyword evidence="5" id="KW-1185">Reference proteome</keyword>
<name>A0ABM1M415_NICVS</name>
<protein>
    <submittedName>
        <fullName evidence="6">Glutamate-gated chloride channel-like</fullName>
    </submittedName>
</protein>
<dbReference type="SUPFAM" id="SSF63712">
    <property type="entry name" value="Nicotinic receptor ligand binding domain-like"/>
    <property type="match status" value="1"/>
</dbReference>
<evidence type="ECO:0000313" key="6">
    <source>
        <dbReference type="RefSeq" id="XP_017769315.1"/>
    </source>
</evidence>
<keyword evidence="3" id="KW-0732">Signal</keyword>
<accession>A0ABM1M415</accession>
<dbReference type="Pfam" id="PF02931">
    <property type="entry name" value="Neur_chan_LBD"/>
    <property type="match status" value="1"/>
</dbReference>
<feature type="signal peptide" evidence="3">
    <location>
        <begin position="1"/>
        <end position="16"/>
    </location>
</feature>
<evidence type="ECO:0000313" key="5">
    <source>
        <dbReference type="Proteomes" id="UP000695000"/>
    </source>
</evidence>
<dbReference type="PROSITE" id="PS00236">
    <property type="entry name" value="NEUROTR_ION_CHANNEL"/>
    <property type="match status" value="1"/>
</dbReference>
<gene>
    <name evidence="6" type="primary">LOC108557341</name>
</gene>
<dbReference type="InterPro" id="IPR018000">
    <property type="entry name" value="Neurotransmitter_ion_chnl_CS"/>
</dbReference>
<sequence>MCMFFIFLCDCRYSLVVYCPMDFSKFPFDHQKCALSISSFAWKENDLILAWNYEDPVHFTERVDSMLPFFKLRNYNTTAGDKETQTGEFQSIYLIHSLITEESQNKFHMQHHKL</sequence>
<organism evidence="5 6">
    <name type="scientific">Nicrophorus vespilloides</name>
    <name type="common">Boreal carrion beetle</name>
    <dbReference type="NCBI Taxonomy" id="110193"/>
    <lineage>
        <taxon>Eukaryota</taxon>
        <taxon>Metazoa</taxon>
        <taxon>Ecdysozoa</taxon>
        <taxon>Arthropoda</taxon>
        <taxon>Hexapoda</taxon>
        <taxon>Insecta</taxon>
        <taxon>Pterygota</taxon>
        <taxon>Neoptera</taxon>
        <taxon>Endopterygota</taxon>
        <taxon>Coleoptera</taxon>
        <taxon>Polyphaga</taxon>
        <taxon>Staphyliniformia</taxon>
        <taxon>Silphidae</taxon>
        <taxon>Nicrophorinae</taxon>
        <taxon>Nicrophorus</taxon>
    </lineage>
</organism>